<evidence type="ECO:0000256" key="2">
    <source>
        <dbReference type="ARBA" id="ARBA00022467"/>
    </source>
</evidence>
<evidence type="ECO:0000256" key="1">
    <source>
        <dbReference type="ARBA" id="ARBA00008418"/>
    </source>
</evidence>
<name>A0A3S4QYT6_9ACAR</name>
<dbReference type="FunFam" id="3.40.20.10:FF:000001">
    <property type="entry name" value="Gelsolin"/>
    <property type="match status" value="1"/>
</dbReference>
<comment type="caution">
    <text evidence="7">The sequence shown here is derived from an EMBL/GenBank/DDBJ whole genome shotgun (WGS) entry which is preliminary data.</text>
</comment>
<dbReference type="STRING" id="1965070.A0A3S4QYT6"/>
<dbReference type="CDD" id="cd11292">
    <property type="entry name" value="gelsolin_S3_like"/>
    <property type="match status" value="1"/>
</dbReference>
<accession>A0A3S4QYT6</accession>
<dbReference type="PANTHER" id="PTHR11977:SF57">
    <property type="entry name" value="VILLIN-LIKE PROTEIN QUAIL"/>
    <property type="match status" value="1"/>
</dbReference>
<feature type="domain" description="Gelsolin-like" evidence="6">
    <location>
        <begin position="27"/>
        <end position="147"/>
    </location>
</feature>
<evidence type="ECO:0000256" key="5">
    <source>
        <dbReference type="SAM" id="MobiDB-lite"/>
    </source>
</evidence>
<dbReference type="GO" id="GO:0051016">
    <property type="term" value="P:barbed-end actin filament capping"/>
    <property type="evidence" value="ECO:0007669"/>
    <property type="project" value="TreeGrafter"/>
</dbReference>
<keyword evidence="8" id="KW-1185">Reference proteome</keyword>
<dbReference type="Pfam" id="PF00626">
    <property type="entry name" value="Gelsolin"/>
    <property type="match status" value="6"/>
</dbReference>
<feature type="region of interest" description="Disordered" evidence="5">
    <location>
        <begin position="820"/>
        <end position="839"/>
    </location>
</feature>
<dbReference type="CDD" id="cd11288">
    <property type="entry name" value="gelsolin_S5_like"/>
    <property type="match status" value="1"/>
</dbReference>
<dbReference type="Gene3D" id="3.40.20.10">
    <property type="entry name" value="Severin"/>
    <property type="match status" value="6"/>
</dbReference>
<dbReference type="FunFam" id="3.40.20.10:FF:000005">
    <property type="entry name" value="Gelsolin"/>
    <property type="match status" value="1"/>
</dbReference>
<dbReference type="PANTHER" id="PTHR11977">
    <property type="entry name" value="VILLIN"/>
    <property type="match status" value="1"/>
</dbReference>
<dbReference type="EMBL" id="NCKU01002500">
    <property type="protein sequence ID" value="RWS09446.1"/>
    <property type="molecule type" value="Genomic_DNA"/>
</dbReference>
<dbReference type="GO" id="GO:0015629">
    <property type="term" value="C:actin cytoskeleton"/>
    <property type="evidence" value="ECO:0007669"/>
    <property type="project" value="TreeGrafter"/>
</dbReference>
<evidence type="ECO:0000313" key="8">
    <source>
        <dbReference type="Proteomes" id="UP000285301"/>
    </source>
</evidence>
<dbReference type="GO" id="GO:0051015">
    <property type="term" value="F:actin filament binding"/>
    <property type="evidence" value="ECO:0007669"/>
    <property type="project" value="InterPro"/>
</dbReference>
<evidence type="ECO:0000256" key="3">
    <source>
        <dbReference type="ARBA" id="ARBA00022737"/>
    </source>
</evidence>
<dbReference type="CDD" id="cd11290">
    <property type="entry name" value="gelsolin_S1_like"/>
    <property type="match status" value="1"/>
</dbReference>
<dbReference type="SMART" id="SM00262">
    <property type="entry name" value="GEL"/>
    <property type="match status" value="6"/>
</dbReference>
<feature type="domain" description="Gelsolin-like" evidence="6">
    <location>
        <begin position="586"/>
        <end position="635"/>
    </location>
</feature>
<keyword evidence="2" id="KW-0117">Actin capping</keyword>
<dbReference type="GO" id="GO:0051014">
    <property type="term" value="P:actin filament severing"/>
    <property type="evidence" value="ECO:0007669"/>
    <property type="project" value="TreeGrafter"/>
</dbReference>
<organism evidence="7 8">
    <name type="scientific">Dinothrombium tinctorium</name>
    <dbReference type="NCBI Taxonomy" id="1965070"/>
    <lineage>
        <taxon>Eukaryota</taxon>
        <taxon>Metazoa</taxon>
        <taxon>Ecdysozoa</taxon>
        <taxon>Arthropoda</taxon>
        <taxon>Chelicerata</taxon>
        <taxon>Arachnida</taxon>
        <taxon>Acari</taxon>
        <taxon>Acariformes</taxon>
        <taxon>Trombidiformes</taxon>
        <taxon>Prostigmata</taxon>
        <taxon>Anystina</taxon>
        <taxon>Parasitengona</taxon>
        <taxon>Trombidioidea</taxon>
        <taxon>Trombidiidae</taxon>
        <taxon>Dinothrombium</taxon>
    </lineage>
</organism>
<dbReference type="SUPFAM" id="SSF55753">
    <property type="entry name" value="Actin depolymerizing proteins"/>
    <property type="match status" value="6"/>
</dbReference>
<feature type="domain" description="Gelsolin-like" evidence="6">
    <location>
        <begin position="189"/>
        <end position="243"/>
    </location>
</feature>
<dbReference type="OrthoDB" id="6375767at2759"/>
<feature type="domain" description="Gelsolin-like" evidence="6">
    <location>
        <begin position="309"/>
        <end position="384"/>
    </location>
</feature>
<comment type="similarity">
    <text evidence="1">Belongs to the villin/gelsolin family.</text>
</comment>
<keyword evidence="4" id="KW-0009">Actin-binding</keyword>
<sequence>MSEPIADSAFKVIPKNSTFFLIWRIENFQVVPVPKESYGTFYTGDSYIVAVVSLFRFYFLAIQSFIQCHDTISLSKATDGKQKADSQMKPREAKDALDIRIHFWLGADTSKDEAGVAAYKTVELDDYLGGSPVQHREVQGHESSRFLSYFRNGVRLLEGGVASGFNHVERVAKPRLFHVKGKRIPIVKECKQISWSSMNKGDVFILDAVAYVFLWNGAKANYMEKIQGAKIAQQLKAEHGPECNSVVIIDDGNEEKDLRSDEREVFEKYLPLSGKESLKEETSDVEIEKKRRTQITLYRCSDENGDLKIDEVKKGPLFQEDLNSNDSFIIDNGDNGIWVWIGKKASKKERIEAMRNAQGFIAKQNYPSHTQVIRVIDGAEPLDFKSLFKSWKDTGAVTGLGKTYSAGGRVAKVPDLTKLMPQNKFDFSILQENNKIAAEVQMVDDGSGEKKVYRIKSFDLTEVPESDYGNFFSGDCYLVVYKYFVNKRENIIIYYWIGTTSSVDERGTVAIKAVEVDETQFGGRAVQVRVVEGKEPPQFTAIFGGKMVIYKGGFKSGFRGSKKTSDEIHGDTYLLQVRGTNKYITRAVEVDCSASSLNSNDVFVLHTPKNVYIWAGKGSTGDEREMAKICASKVEGKEIVLVSEGQEKDDFWQAIGGRKEYARDKALQTNEVSHPPRLFQCSNAKGYFTVDEIVDFQQTDLVEEDVMLLDTYDYIFLWIGNLSNQEERKQAMETAQEYLRSDPTGRDPETPIIVVKQGHEPANFTGFFGAWNPSLWEKINAYDDIKKDISGQGKSSALKLLSGNSSPDFDASAKYPVEALRAKDPMDLPENVDPSRKEV</sequence>
<gene>
    <name evidence="7" type="ORF">B4U79_01013</name>
</gene>
<dbReference type="GO" id="GO:0008154">
    <property type="term" value="P:actin polymerization or depolymerization"/>
    <property type="evidence" value="ECO:0007669"/>
    <property type="project" value="TreeGrafter"/>
</dbReference>
<dbReference type="CDD" id="cd11293">
    <property type="entry name" value="gelsolin_S4_like"/>
    <property type="match status" value="1"/>
</dbReference>
<proteinExistence type="inferred from homology"/>
<reference evidence="7 8" key="1">
    <citation type="journal article" date="2018" name="Gigascience">
        <title>Genomes of trombidid mites reveal novel predicted allergens and laterally-transferred genes associated with secondary metabolism.</title>
        <authorList>
            <person name="Dong X."/>
            <person name="Chaisiri K."/>
            <person name="Xia D."/>
            <person name="Armstrong S.D."/>
            <person name="Fang Y."/>
            <person name="Donnelly M.J."/>
            <person name="Kadowaki T."/>
            <person name="McGarry J.W."/>
            <person name="Darby A.C."/>
            <person name="Makepeace B.L."/>
        </authorList>
    </citation>
    <scope>NUCLEOTIDE SEQUENCE [LARGE SCALE GENOMIC DNA]</scope>
    <source>
        <strain evidence="7">UoL-WK</strain>
    </source>
</reference>
<dbReference type="PRINTS" id="PR00597">
    <property type="entry name" value="GELSOLIN"/>
</dbReference>
<dbReference type="InterPro" id="IPR029006">
    <property type="entry name" value="ADF-H/Gelsolin-like_dom_sf"/>
</dbReference>
<dbReference type="GO" id="GO:0005737">
    <property type="term" value="C:cytoplasm"/>
    <property type="evidence" value="ECO:0007669"/>
    <property type="project" value="TreeGrafter"/>
</dbReference>
<evidence type="ECO:0000256" key="4">
    <source>
        <dbReference type="ARBA" id="ARBA00023203"/>
    </source>
</evidence>
<protein>
    <submittedName>
        <fullName evidence="7">Villin-1-like protein</fullName>
    </submittedName>
</protein>
<dbReference type="CDD" id="cd11291">
    <property type="entry name" value="gelsolin_S6_like"/>
    <property type="match status" value="1"/>
</dbReference>
<dbReference type="Proteomes" id="UP000285301">
    <property type="component" value="Unassembled WGS sequence"/>
</dbReference>
<evidence type="ECO:0000313" key="7">
    <source>
        <dbReference type="EMBL" id="RWS09446.1"/>
    </source>
</evidence>
<feature type="domain" description="Gelsolin-like" evidence="6">
    <location>
        <begin position="458"/>
        <end position="539"/>
    </location>
</feature>
<evidence type="ECO:0000259" key="6">
    <source>
        <dbReference type="Pfam" id="PF00626"/>
    </source>
</evidence>
<dbReference type="InterPro" id="IPR007123">
    <property type="entry name" value="Gelsolin-like_dom"/>
</dbReference>
<keyword evidence="3" id="KW-0677">Repeat</keyword>
<dbReference type="AlphaFoldDB" id="A0A3S4QYT6"/>
<dbReference type="InterPro" id="IPR007122">
    <property type="entry name" value="Villin/Gelsolin"/>
</dbReference>
<feature type="domain" description="Gelsolin-like" evidence="6">
    <location>
        <begin position="692"/>
        <end position="764"/>
    </location>
</feature>
<dbReference type="GO" id="GO:0005546">
    <property type="term" value="F:phosphatidylinositol-4,5-bisphosphate binding"/>
    <property type="evidence" value="ECO:0007669"/>
    <property type="project" value="TreeGrafter"/>
</dbReference>